<keyword evidence="5 7" id="KW-0067">ATP-binding</keyword>
<dbReference type="InterPro" id="IPR014729">
    <property type="entry name" value="Rossmann-like_a/b/a_fold"/>
</dbReference>
<evidence type="ECO:0000256" key="1">
    <source>
        <dbReference type="ARBA" id="ARBA00022490"/>
    </source>
</evidence>
<evidence type="ECO:0000256" key="2">
    <source>
        <dbReference type="ARBA" id="ARBA00022598"/>
    </source>
</evidence>
<name>A0ABS9K0N5_9RHOO</name>
<dbReference type="RefSeq" id="WP_275708977.1">
    <property type="nucleotide sequence ID" value="NZ_JAKLTN010000001.1"/>
</dbReference>
<dbReference type="PANTHER" id="PTHR43033:SF1">
    <property type="entry name" value="TRNA(ILE)-LYSIDINE SYNTHASE-RELATED"/>
    <property type="match status" value="1"/>
</dbReference>
<dbReference type="SUPFAM" id="SSF82829">
    <property type="entry name" value="MesJ substrate recognition domain-like"/>
    <property type="match status" value="1"/>
</dbReference>
<evidence type="ECO:0000256" key="4">
    <source>
        <dbReference type="ARBA" id="ARBA00022741"/>
    </source>
</evidence>
<evidence type="ECO:0000256" key="3">
    <source>
        <dbReference type="ARBA" id="ARBA00022694"/>
    </source>
</evidence>
<comment type="similarity">
    <text evidence="7">Belongs to the tRNA(Ile)-lysidine synthase family.</text>
</comment>
<comment type="subcellular location">
    <subcellularLocation>
        <location evidence="7">Cytoplasm</location>
    </subcellularLocation>
</comment>
<keyword evidence="11" id="KW-1185">Reference proteome</keyword>
<feature type="domain" description="tRNA(Ile)-lysidine synthase substrate-binding" evidence="9">
    <location>
        <begin position="253"/>
        <end position="318"/>
    </location>
</feature>
<gene>
    <name evidence="7 10" type="primary">tilS</name>
    <name evidence="10" type="ORF">LZ012_06925</name>
</gene>
<dbReference type="CDD" id="cd01992">
    <property type="entry name" value="TilS_N"/>
    <property type="match status" value="1"/>
</dbReference>
<sequence>MAASRNSPSVDLPQRVGAFLAARLAPDAPLAVGLSGGCDSVVLLHILAGLQRVGQLQAIHVHHGLSPNADAWAAFCSDYCRRLGVPLSIHEVTIDRATGLGLEAAARRARYAVFADAAPGSLLLAHHRGDQAETVLFNLLRGAGVTGAAGIPVERTRGGLRLLRPLLDIPRRDIEAYAEASGLDWITDESNADTALTRNYLRHEALVGLSRRFPAAEASLAQAAANFAEAAALLDELAELDWQQVGDGASAAMAGLRRLTVPRLKNLLRYRLRCLGWQVPVASRLDEFARQLHSAAPDRHPELQLPDGKMQVAGGRLHWVPGK</sequence>
<comment type="catalytic activity">
    <reaction evidence="6 7">
        <text>cytidine(34) in tRNA(Ile2) + L-lysine + ATP = lysidine(34) in tRNA(Ile2) + AMP + diphosphate + H(+)</text>
        <dbReference type="Rhea" id="RHEA:43744"/>
        <dbReference type="Rhea" id="RHEA-COMP:10625"/>
        <dbReference type="Rhea" id="RHEA-COMP:10670"/>
        <dbReference type="ChEBI" id="CHEBI:15378"/>
        <dbReference type="ChEBI" id="CHEBI:30616"/>
        <dbReference type="ChEBI" id="CHEBI:32551"/>
        <dbReference type="ChEBI" id="CHEBI:33019"/>
        <dbReference type="ChEBI" id="CHEBI:82748"/>
        <dbReference type="ChEBI" id="CHEBI:83665"/>
        <dbReference type="ChEBI" id="CHEBI:456215"/>
        <dbReference type="EC" id="6.3.4.19"/>
    </reaction>
</comment>
<dbReference type="EC" id="6.3.4.19" evidence="7"/>
<comment type="domain">
    <text evidence="7">The N-terminal region contains the highly conserved SGGXDS motif, predicted to be a P-loop motif involved in ATP binding.</text>
</comment>
<comment type="function">
    <text evidence="7">Ligates lysine onto the cytidine present at position 34 of the AUA codon-specific tRNA(Ile) that contains the anticodon CAU, in an ATP-dependent manner. Cytidine is converted to lysidine, thus changing the amino acid specificity of the tRNA from methionine to isoleucine.</text>
</comment>
<dbReference type="Gene3D" id="3.40.50.620">
    <property type="entry name" value="HUPs"/>
    <property type="match status" value="1"/>
</dbReference>
<dbReference type="InterPro" id="IPR015262">
    <property type="entry name" value="tRNA_Ile_lys_synt_subst-bd"/>
</dbReference>
<evidence type="ECO:0000256" key="7">
    <source>
        <dbReference type="HAMAP-Rule" id="MF_01161"/>
    </source>
</evidence>
<keyword evidence="2 7" id="KW-0436">Ligase</keyword>
<evidence type="ECO:0000256" key="5">
    <source>
        <dbReference type="ARBA" id="ARBA00022840"/>
    </source>
</evidence>
<keyword evidence="4 7" id="KW-0547">Nucleotide-binding</keyword>
<dbReference type="InterPro" id="IPR012795">
    <property type="entry name" value="tRNA_Ile_lys_synt_N"/>
</dbReference>
<keyword evidence="3 7" id="KW-0819">tRNA processing</keyword>
<dbReference type="InterPro" id="IPR011063">
    <property type="entry name" value="TilS/TtcA_N"/>
</dbReference>
<dbReference type="Proteomes" id="UP001165384">
    <property type="component" value="Unassembled WGS sequence"/>
</dbReference>
<dbReference type="EMBL" id="JAKLTN010000001">
    <property type="protein sequence ID" value="MCG2576725.1"/>
    <property type="molecule type" value="Genomic_DNA"/>
</dbReference>
<comment type="caution">
    <text evidence="10">The sequence shown here is derived from an EMBL/GenBank/DDBJ whole genome shotgun (WGS) entry which is preliminary data.</text>
</comment>
<evidence type="ECO:0000313" key="10">
    <source>
        <dbReference type="EMBL" id="MCG2576725.1"/>
    </source>
</evidence>
<accession>A0ABS9K0N5</accession>
<dbReference type="HAMAP" id="MF_01161">
    <property type="entry name" value="tRNA_Ile_lys_synt"/>
    <property type="match status" value="1"/>
</dbReference>
<proteinExistence type="inferred from homology"/>
<dbReference type="Gene3D" id="1.20.59.20">
    <property type="match status" value="1"/>
</dbReference>
<dbReference type="InterPro" id="IPR012094">
    <property type="entry name" value="tRNA_Ile_lys_synt"/>
</dbReference>
<protein>
    <recommendedName>
        <fullName evidence="7">tRNA(Ile)-lysidine synthase</fullName>
        <ecNumber evidence="7">6.3.4.19</ecNumber>
    </recommendedName>
    <alternativeName>
        <fullName evidence="7">tRNA(Ile)-2-lysyl-cytidine synthase</fullName>
    </alternativeName>
    <alternativeName>
        <fullName evidence="7">tRNA(Ile)-lysidine synthetase</fullName>
    </alternativeName>
</protein>
<dbReference type="Pfam" id="PF01171">
    <property type="entry name" value="ATP_bind_3"/>
    <property type="match status" value="1"/>
</dbReference>
<evidence type="ECO:0000256" key="6">
    <source>
        <dbReference type="ARBA" id="ARBA00048539"/>
    </source>
</evidence>
<dbReference type="GO" id="GO:0032267">
    <property type="term" value="F:tRNA(Ile)-lysidine synthase activity"/>
    <property type="evidence" value="ECO:0007669"/>
    <property type="project" value="UniProtKB-EC"/>
</dbReference>
<feature type="binding site" evidence="7">
    <location>
        <begin position="35"/>
        <end position="40"/>
    </location>
    <ligand>
        <name>ATP</name>
        <dbReference type="ChEBI" id="CHEBI:30616"/>
    </ligand>
</feature>
<organism evidence="10 11">
    <name type="scientific">Dechloromonas hankyongensis</name>
    <dbReference type="NCBI Taxonomy" id="2908002"/>
    <lineage>
        <taxon>Bacteria</taxon>
        <taxon>Pseudomonadati</taxon>
        <taxon>Pseudomonadota</taxon>
        <taxon>Betaproteobacteria</taxon>
        <taxon>Rhodocyclales</taxon>
        <taxon>Azonexaceae</taxon>
        <taxon>Dechloromonas</taxon>
    </lineage>
</organism>
<dbReference type="SUPFAM" id="SSF52402">
    <property type="entry name" value="Adenine nucleotide alpha hydrolases-like"/>
    <property type="match status" value="1"/>
</dbReference>
<reference evidence="10" key="1">
    <citation type="submission" date="2022-01" db="EMBL/GenBank/DDBJ databases">
        <authorList>
            <person name="Jo J.-H."/>
            <person name="Im W.-T."/>
        </authorList>
    </citation>
    <scope>NUCLEOTIDE SEQUENCE</scope>
    <source>
        <strain evidence="10">XY25</strain>
    </source>
</reference>
<evidence type="ECO:0000259" key="8">
    <source>
        <dbReference type="Pfam" id="PF01171"/>
    </source>
</evidence>
<dbReference type="Pfam" id="PF09179">
    <property type="entry name" value="TilS"/>
    <property type="match status" value="1"/>
</dbReference>
<feature type="domain" description="tRNA(Ile)-lysidine/2-thiocytidine synthase N-terminal" evidence="8">
    <location>
        <begin position="31"/>
        <end position="204"/>
    </location>
</feature>
<evidence type="ECO:0000313" key="11">
    <source>
        <dbReference type="Proteomes" id="UP001165384"/>
    </source>
</evidence>
<keyword evidence="1 7" id="KW-0963">Cytoplasm</keyword>
<dbReference type="NCBIfam" id="TIGR02432">
    <property type="entry name" value="lysidine_TilS_N"/>
    <property type="match status" value="1"/>
</dbReference>
<evidence type="ECO:0000259" key="9">
    <source>
        <dbReference type="Pfam" id="PF09179"/>
    </source>
</evidence>
<dbReference type="PANTHER" id="PTHR43033">
    <property type="entry name" value="TRNA(ILE)-LYSIDINE SYNTHASE-RELATED"/>
    <property type="match status" value="1"/>
</dbReference>